<feature type="domain" description="DUF7923" evidence="1">
    <location>
        <begin position="65"/>
        <end position="189"/>
    </location>
</feature>
<reference evidence="2 3" key="1">
    <citation type="submission" date="2023-08" db="EMBL/GenBank/DDBJ databases">
        <title>Black Yeasts Isolated from many extreme environments.</title>
        <authorList>
            <person name="Coleine C."/>
            <person name="Stajich J.E."/>
            <person name="Selbmann L."/>
        </authorList>
    </citation>
    <scope>NUCLEOTIDE SEQUENCE [LARGE SCALE GENOMIC DNA]</scope>
    <source>
        <strain evidence="2 3">CCFEE 5910</strain>
    </source>
</reference>
<dbReference type="InterPro" id="IPR057683">
    <property type="entry name" value="DUF7923"/>
</dbReference>
<dbReference type="EMBL" id="JAVRRJ010000003">
    <property type="protein sequence ID" value="KAK5086950.1"/>
    <property type="molecule type" value="Genomic_DNA"/>
</dbReference>
<keyword evidence="3" id="KW-1185">Reference proteome</keyword>
<protein>
    <recommendedName>
        <fullName evidence="1">DUF7923 domain-containing protein</fullName>
    </recommendedName>
</protein>
<evidence type="ECO:0000313" key="3">
    <source>
        <dbReference type="Proteomes" id="UP001309876"/>
    </source>
</evidence>
<dbReference type="Proteomes" id="UP001309876">
    <property type="component" value="Unassembled WGS sequence"/>
</dbReference>
<dbReference type="AlphaFoldDB" id="A0AAN7Y7I4"/>
<comment type="caution">
    <text evidence="2">The sequence shown here is derived from an EMBL/GenBank/DDBJ whole genome shotgun (WGS) entry which is preliminary data.</text>
</comment>
<organism evidence="2 3">
    <name type="scientific">Lithohypha guttulata</name>
    <dbReference type="NCBI Taxonomy" id="1690604"/>
    <lineage>
        <taxon>Eukaryota</taxon>
        <taxon>Fungi</taxon>
        <taxon>Dikarya</taxon>
        <taxon>Ascomycota</taxon>
        <taxon>Pezizomycotina</taxon>
        <taxon>Eurotiomycetes</taxon>
        <taxon>Chaetothyriomycetidae</taxon>
        <taxon>Chaetothyriales</taxon>
        <taxon>Trichomeriaceae</taxon>
        <taxon>Lithohypha</taxon>
    </lineage>
</organism>
<evidence type="ECO:0000313" key="2">
    <source>
        <dbReference type="EMBL" id="KAK5086950.1"/>
    </source>
</evidence>
<dbReference type="PANTHER" id="PTHR37543">
    <property type="entry name" value="CCCH ZINC FINGER DNA BINDING PROTEIN (AFU_ORTHOLOGUE AFUA_5G12760)"/>
    <property type="match status" value="1"/>
</dbReference>
<dbReference type="Pfam" id="PF25540">
    <property type="entry name" value="DUF7923"/>
    <property type="match status" value="1"/>
</dbReference>
<sequence length="190" mass="21968">MDLLQKVNLYRSFDSARQEDLQHFAQEFEAMKNRIGTLEADLDDERTNRRKWRQRAEVAESSLGRNQFAVVLIDGDNYHFNRDFYMSADESGGAQAAHALYTDIQNYLKASQTNLLEGSEYNEDVEVMAIVYFNKDVPMRVLLNADIIQAPIHFNEFMWSFTSSRSLFQTIDCGPGKERVDAKIRAHTKI</sequence>
<accession>A0AAN7Y7I4</accession>
<proteinExistence type="predicted"/>
<gene>
    <name evidence="2" type="ORF">LTR05_004121</name>
</gene>
<name>A0AAN7Y7I4_9EURO</name>
<evidence type="ECO:0000259" key="1">
    <source>
        <dbReference type="Pfam" id="PF25540"/>
    </source>
</evidence>
<dbReference type="PANTHER" id="PTHR37543:SF1">
    <property type="entry name" value="CCCH ZINC FINGER DNA BINDING PROTEIN (AFU_ORTHOLOGUE AFUA_5G12760)"/>
    <property type="match status" value="1"/>
</dbReference>